<dbReference type="Pfam" id="PF00010">
    <property type="entry name" value="HLH"/>
    <property type="match status" value="1"/>
</dbReference>
<sequence>MDSDRPREDTLQSFFPGDYVLAGAPGTYVHQLHHHQLSERQNRRMFSSSGSQLAPENPQQMDVAQQYPPQPQASLQSQTQINLDMLGDLAPMSMPGMDLNSSQDSNSNSISQMVAGGGQLGYIPQVFIDQQYRLSQLHQLQQLQQHIFQQQIALLSGQASGLLNGAPTFDTQRDQSLIFNGIPTPAPSGELRPQQQSLDFIAPMALNSLGDSASQGHPSGTSLPNSPATLHSAPGSAMSSPVFLASNNGYPSSNTFSTTPYVQARSVSAPEHIAFQNHGLPPATDLDLDISPLTSPWLGAQPNQPIPPLSNQLQNKGQSRQNQIYTRQQPDHSSSASASPTLSQAGHQYPSTPVAGPIPMSNNATNTNNKRSASPSSTETDARKKQSPAIRPTNPGVFSPYLDQQPSARRSNRTSTRSASTSTSSTPHLRGRSASARQRKGSTAATPVIHEVPVDSPSPVDLSMPPPAPPNSAIMGSSIGTVPSSLAVAPLTPVTPASIMNLDTKGKRLKIVTDTPGGVSPASPATSRSKRGTTQGNMTAGPSLISPSLKPILPGPSNVLAITPASSANGNHPSPAMSALSIGPPQVRKSSHKAAEQKRRDSLKTTFDELRGLLPPIPLPSTPGTGNGDEDGGANGAGGVAPGTGGSGGSGSTGGNLFGNAVKPLLPGALPPRGPPKAGGEGPNKSVSKLQLLICGNEFIRTLKSRVDRRDEEIALLRREVRNLRQLKQFLGVVAGIQAANPGFEGDAAAAGGGPARGGQEGGAGVDLGTMGFEGLLEELDLELDLDRDIDAVEKMSGLINGALTGSGRRDDLLSSARSDITMDEDPVEDDED</sequence>
<dbReference type="InParanoid" id="A0A0C2WHY8"/>
<dbReference type="AlphaFoldDB" id="A0A0C2WHY8"/>
<name>A0A0C2WHY8_AMAMK</name>
<keyword evidence="5" id="KW-1185">Reference proteome</keyword>
<dbReference type="Proteomes" id="UP000054549">
    <property type="component" value="Unassembled WGS sequence"/>
</dbReference>
<evidence type="ECO:0000256" key="2">
    <source>
        <dbReference type="SAM" id="MobiDB-lite"/>
    </source>
</evidence>
<dbReference type="Gene3D" id="4.10.280.10">
    <property type="entry name" value="Helix-loop-helix DNA-binding domain"/>
    <property type="match status" value="1"/>
</dbReference>
<dbReference type="EMBL" id="KN818435">
    <property type="protein sequence ID" value="KIL56266.1"/>
    <property type="molecule type" value="Genomic_DNA"/>
</dbReference>
<dbReference type="SUPFAM" id="SSF47459">
    <property type="entry name" value="HLH, helix-loop-helix DNA-binding domain"/>
    <property type="match status" value="1"/>
</dbReference>
<feature type="compositionally biased region" description="Polar residues" evidence="2">
    <location>
        <begin position="209"/>
        <end position="229"/>
    </location>
</feature>
<feature type="region of interest" description="Disordered" evidence="2">
    <location>
        <begin position="513"/>
        <end position="544"/>
    </location>
</feature>
<dbReference type="InterPro" id="IPR036638">
    <property type="entry name" value="HLH_DNA-bd_sf"/>
</dbReference>
<feature type="coiled-coil region" evidence="1">
    <location>
        <begin position="700"/>
        <end position="727"/>
    </location>
</feature>
<keyword evidence="1" id="KW-0175">Coiled coil</keyword>
<evidence type="ECO:0000313" key="4">
    <source>
        <dbReference type="EMBL" id="KIL56266.1"/>
    </source>
</evidence>
<feature type="compositionally biased region" description="Acidic residues" evidence="2">
    <location>
        <begin position="822"/>
        <end position="833"/>
    </location>
</feature>
<dbReference type="InterPro" id="IPR011598">
    <property type="entry name" value="bHLH_dom"/>
</dbReference>
<feature type="region of interest" description="Disordered" evidence="2">
    <location>
        <begin position="563"/>
        <end position="685"/>
    </location>
</feature>
<accession>A0A0C2WHY8</accession>
<feature type="compositionally biased region" description="Polar residues" evidence="2">
    <location>
        <begin position="309"/>
        <end position="332"/>
    </location>
</feature>
<evidence type="ECO:0000313" key="5">
    <source>
        <dbReference type="Proteomes" id="UP000054549"/>
    </source>
</evidence>
<organism evidence="4 5">
    <name type="scientific">Amanita muscaria (strain Koide BX008)</name>
    <dbReference type="NCBI Taxonomy" id="946122"/>
    <lineage>
        <taxon>Eukaryota</taxon>
        <taxon>Fungi</taxon>
        <taxon>Dikarya</taxon>
        <taxon>Basidiomycota</taxon>
        <taxon>Agaricomycotina</taxon>
        <taxon>Agaricomycetes</taxon>
        <taxon>Agaricomycetidae</taxon>
        <taxon>Agaricales</taxon>
        <taxon>Pluteineae</taxon>
        <taxon>Amanitaceae</taxon>
        <taxon>Amanita</taxon>
    </lineage>
</organism>
<dbReference type="GO" id="GO:0046983">
    <property type="term" value="F:protein dimerization activity"/>
    <property type="evidence" value="ECO:0007669"/>
    <property type="project" value="InterPro"/>
</dbReference>
<feature type="compositionally biased region" description="Polar residues" evidence="2">
    <location>
        <begin position="523"/>
        <end position="540"/>
    </location>
</feature>
<protein>
    <recommendedName>
        <fullName evidence="3">BHLH domain-containing protein</fullName>
    </recommendedName>
</protein>
<feature type="compositionally biased region" description="Low complexity" evidence="2">
    <location>
        <begin position="407"/>
        <end position="426"/>
    </location>
</feature>
<feature type="compositionally biased region" description="Basic and acidic residues" evidence="2">
    <location>
        <begin position="593"/>
        <end position="611"/>
    </location>
</feature>
<feature type="compositionally biased region" description="Polar residues" evidence="2">
    <location>
        <begin position="360"/>
        <end position="379"/>
    </location>
</feature>
<proteinExistence type="predicted"/>
<dbReference type="HOGENOM" id="CLU_350887_0_0_1"/>
<evidence type="ECO:0000256" key="1">
    <source>
        <dbReference type="SAM" id="Coils"/>
    </source>
</evidence>
<feature type="compositionally biased region" description="Polar residues" evidence="2">
    <location>
        <begin position="44"/>
        <end position="61"/>
    </location>
</feature>
<feature type="region of interest" description="Disordered" evidence="2">
    <location>
        <begin position="34"/>
        <end position="61"/>
    </location>
</feature>
<feature type="compositionally biased region" description="Gly residues" evidence="2">
    <location>
        <begin position="633"/>
        <end position="657"/>
    </location>
</feature>
<reference evidence="4 5" key="1">
    <citation type="submission" date="2014-04" db="EMBL/GenBank/DDBJ databases">
        <title>Evolutionary Origins and Diversification of the Mycorrhizal Mutualists.</title>
        <authorList>
            <consortium name="DOE Joint Genome Institute"/>
            <consortium name="Mycorrhizal Genomics Consortium"/>
            <person name="Kohler A."/>
            <person name="Kuo A."/>
            <person name="Nagy L.G."/>
            <person name="Floudas D."/>
            <person name="Copeland A."/>
            <person name="Barry K.W."/>
            <person name="Cichocki N."/>
            <person name="Veneault-Fourrey C."/>
            <person name="LaButti K."/>
            <person name="Lindquist E.A."/>
            <person name="Lipzen A."/>
            <person name="Lundell T."/>
            <person name="Morin E."/>
            <person name="Murat C."/>
            <person name="Riley R."/>
            <person name="Ohm R."/>
            <person name="Sun H."/>
            <person name="Tunlid A."/>
            <person name="Henrissat B."/>
            <person name="Grigoriev I.V."/>
            <person name="Hibbett D.S."/>
            <person name="Martin F."/>
        </authorList>
    </citation>
    <scope>NUCLEOTIDE SEQUENCE [LARGE SCALE GENOMIC DNA]</scope>
    <source>
        <strain evidence="4 5">Koide BX008</strain>
    </source>
</reference>
<feature type="compositionally biased region" description="Polar residues" evidence="2">
    <location>
        <begin position="340"/>
        <end position="351"/>
    </location>
</feature>
<evidence type="ECO:0000259" key="3">
    <source>
        <dbReference type="SMART" id="SM00353"/>
    </source>
</evidence>
<dbReference type="OrthoDB" id="5344169at2759"/>
<feature type="region of interest" description="Disordered" evidence="2">
    <location>
        <begin position="209"/>
        <end position="236"/>
    </location>
</feature>
<feature type="region of interest" description="Disordered" evidence="2">
    <location>
        <begin position="801"/>
        <end position="833"/>
    </location>
</feature>
<feature type="domain" description="BHLH" evidence="3">
    <location>
        <begin position="593"/>
        <end position="709"/>
    </location>
</feature>
<gene>
    <name evidence="4" type="ORF">M378DRAFT_17245</name>
</gene>
<feature type="region of interest" description="Disordered" evidence="2">
    <location>
        <begin position="294"/>
        <end position="461"/>
    </location>
</feature>
<dbReference type="SMART" id="SM00353">
    <property type="entry name" value="HLH"/>
    <property type="match status" value="1"/>
</dbReference>
<dbReference type="STRING" id="946122.A0A0C2WHY8"/>